<name>A0A0P1B859_9BASI</name>
<feature type="transmembrane region" description="Helical" evidence="1">
    <location>
        <begin position="61"/>
        <end position="79"/>
    </location>
</feature>
<keyword evidence="3" id="KW-1185">Reference proteome</keyword>
<keyword evidence="1" id="KW-0472">Membrane</keyword>
<reference evidence="2 3" key="1">
    <citation type="submission" date="2014-09" db="EMBL/GenBank/DDBJ databases">
        <authorList>
            <person name="Magalhaes I.L.F."/>
            <person name="Oliveira U."/>
            <person name="Santos F.R."/>
            <person name="Vidigal T.H.D.A."/>
            <person name="Brescovit A.D."/>
            <person name="Santos A.J."/>
        </authorList>
    </citation>
    <scope>NUCLEOTIDE SEQUENCE [LARGE SCALE GENOMIC DNA]</scope>
</reference>
<evidence type="ECO:0000313" key="2">
    <source>
        <dbReference type="EMBL" id="CEH11669.1"/>
    </source>
</evidence>
<dbReference type="Proteomes" id="UP000054845">
    <property type="component" value="Unassembled WGS sequence"/>
</dbReference>
<protein>
    <submittedName>
        <fullName evidence="2">Uncharacterized protein</fullName>
    </submittedName>
</protein>
<organism evidence="2 3">
    <name type="scientific">Ceraceosorus bombacis</name>
    <dbReference type="NCBI Taxonomy" id="401625"/>
    <lineage>
        <taxon>Eukaryota</taxon>
        <taxon>Fungi</taxon>
        <taxon>Dikarya</taxon>
        <taxon>Basidiomycota</taxon>
        <taxon>Ustilaginomycotina</taxon>
        <taxon>Exobasidiomycetes</taxon>
        <taxon>Ceraceosorales</taxon>
        <taxon>Ceraceosoraceae</taxon>
        <taxon>Ceraceosorus</taxon>
    </lineage>
</organism>
<proteinExistence type="predicted"/>
<keyword evidence="1" id="KW-0812">Transmembrane</keyword>
<keyword evidence="1" id="KW-1133">Transmembrane helix</keyword>
<dbReference type="AlphaFoldDB" id="A0A0P1B859"/>
<evidence type="ECO:0000256" key="1">
    <source>
        <dbReference type="SAM" id="Phobius"/>
    </source>
</evidence>
<dbReference type="EMBL" id="CCYA01000041">
    <property type="protein sequence ID" value="CEH11669.1"/>
    <property type="molecule type" value="Genomic_DNA"/>
</dbReference>
<evidence type="ECO:0000313" key="3">
    <source>
        <dbReference type="Proteomes" id="UP000054845"/>
    </source>
</evidence>
<accession>A0A0P1B859</accession>
<feature type="transmembrane region" description="Helical" evidence="1">
    <location>
        <begin position="12"/>
        <end position="32"/>
    </location>
</feature>
<sequence length="84" mass="9473">MGLTRHSAHTPVCLISAFNLYPAVGFLLPLLYTVPHTVKMHLLDLYLCVPVPAPLLLDERLLRHFWCLVFLICGVHSCFDNNAT</sequence>